<keyword evidence="2" id="KW-1133">Transmembrane helix</keyword>
<feature type="transmembrane region" description="Helical" evidence="2">
    <location>
        <begin position="881"/>
        <end position="902"/>
    </location>
</feature>
<evidence type="ECO:0000313" key="4">
    <source>
        <dbReference type="EMBL" id="KAG5597047.1"/>
    </source>
</evidence>
<proteinExistence type="predicted"/>
<accession>A0A9J5YAV7</accession>
<evidence type="ECO:0000256" key="2">
    <source>
        <dbReference type="SAM" id="Phobius"/>
    </source>
</evidence>
<dbReference type="InterPro" id="IPR055411">
    <property type="entry name" value="LRR_FXL15/At3g58940/PEG3-like"/>
</dbReference>
<feature type="domain" description="F-box/LRR-repeat protein 15/At3g58940/PEG3-like LRR" evidence="3">
    <location>
        <begin position="450"/>
        <end position="573"/>
    </location>
</feature>
<comment type="caution">
    <text evidence="4">The sequence shown here is derived from an EMBL/GenBank/DDBJ whole genome shotgun (WGS) entry which is preliminary data.</text>
</comment>
<evidence type="ECO:0000259" key="3">
    <source>
        <dbReference type="Pfam" id="PF24758"/>
    </source>
</evidence>
<dbReference type="EMBL" id="JACXVP010000007">
    <property type="protein sequence ID" value="KAG5597047.1"/>
    <property type="molecule type" value="Genomic_DNA"/>
</dbReference>
<evidence type="ECO:0000313" key="5">
    <source>
        <dbReference type="Proteomes" id="UP000824120"/>
    </source>
</evidence>
<feature type="domain" description="F-box/LRR-repeat protein 15/At3g58940/PEG3-like LRR" evidence="3">
    <location>
        <begin position="61"/>
        <end position="192"/>
    </location>
</feature>
<feature type="region of interest" description="Disordered" evidence="1">
    <location>
        <begin position="344"/>
        <end position="370"/>
    </location>
</feature>
<dbReference type="AlphaFoldDB" id="A0A9J5YAV7"/>
<name>A0A9J5YAV7_SOLCO</name>
<keyword evidence="2" id="KW-0812">Transmembrane</keyword>
<dbReference type="Pfam" id="PF24758">
    <property type="entry name" value="LRR_At5g56370"/>
    <property type="match status" value="2"/>
</dbReference>
<dbReference type="OrthoDB" id="1301607at2759"/>
<feature type="compositionally biased region" description="Basic residues" evidence="1">
    <location>
        <begin position="351"/>
        <end position="366"/>
    </location>
</feature>
<organism evidence="4 5">
    <name type="scientific">Solanum commersonii</name>
    <name type="common">Commerson's wild potato</name>
    <name type="synonym">Commerson's nightshade</name>
    <dbReference type="NCBI Taxonomy" id="4109"/>
    <lineage>
        <taxon>Eukaryota</taxon>
        <taxon>Viridiplantae</taxon>
        <taxon>Streptophyta</taxon>
        <taxon>Embryophyta</taxon>
        <taxon>Tracheophyta</taxon>
        <taxon>Spermatophyta</taxon>
        <taxon>Magnoliopsida</taxon>
        <taxon>eudicotyledons</taxon>
        <taxon>Gunneridae</taxon>
        <taxon>Pentapetalae</taxon>
        <taxon>asterids</taxon>
        <taxon>lamiids</taxon>
        <taxon>Solanales</taxon>
        <taxon>Solanaceae</taxon>
        <taxon>Solanoideae</taxon>
        <taxon>Solaneae</taxon>
        <taxon>Solanum</taxon>
    </lineage>
</organism>
<keyword evidence="2" id="KW-0472">Membrane</keyword>
<dbReference type="PANTHER" id="PTHR34145">
    <property type="entry name" value="OS02G0105600 PROTEIN"/>
    <property type="match status" value="1"/>
</dbReference>
<evidence type="ECO:0000256" key="1">
    <source>
        <dbReference type="SAM" id="MobiDB-lite"/>
    </source>
</evidence>
<protein>
    <recommendedName>
        <fullName evidence="3">F-box/LRR-repeat protein 15/At3g58940/PEG3-like LRR domain-containing protein</fullName>
    </recommendedName>
</protein>
<feature type="non-terminal residue" evidence="4">
    <location>
        <position position="1"/>
    </location>
</feature>
<sequence length="966" mass="111803">MDFGADYSEYSVTDNAKRVAFLTYLMKFLESRKRHCEYNCDVDKFFLRMTLEDSCAKVLVKKWICFALEEKVKSLFLGLKMIYRNHYYLRDIAFCDTTLVDLTISGCEITNCSFKLPALKFIFLFVVCIEDDDFKNLIASCPRIQNMDLCEVEITSTTTVRELILCKAYDQEILIHFIKKFPLLEKLIIDDCSKLQNLHLSQSNLVSLVMMDCIVRDEVRINSPKLKSLEFKGCLTKFEGIEDLQELEFIQLYLDPSCAHSKHLSLICYIKEVIIIPKYVRPILSVNDIEHLELEIISHHCTFEEVIDDFIWILPDLKTLSLTLGSTTKFFEFSREDNLLSAKEVNNPKPDKRRRKYHRHKKHPKQPKNSVDKISNLPIEIIREIHSRLPWKDLVKTKYSVTDKAKRDAFLTYLIKSLDIHERPSEYNCAVENLLLRMTVENSSAELLVNKWISFAFENKVKMLCLSLKTISRDHYYLSGVAFCADTLVDLTITDCEIKNCSYMLPSLRFLFLFAVCIEDRDFKDLIAGCPRIEQLCVQETAKLHTIVVSNPNLEFFGVHLPCSNGKIRIESANLDSLEFISFSMDMCEVGITSTTTKLVIDGYSNLCEVEITSKPTVRGLTLCNINDEDSTLIDIDDKDLTMTWMNFVDKFPLLEKLIIDDCSMLQELHISQPNLVSLVLKDSIVRWEVRIDSPKLKSLEYKGDLTYFKGIEDLQELEFIRLYLDPSKLHDYWYSWFRDMLESCAHSKCLSLICDIEEVTLSSPLFLWDSPVLHMLTKFLNCMSYCIFLMPNSRTLARRSYIVAFDGCQVVLLVPVEVTNLLPVNDIKNLELEIISQHGTFEEVINDFIWILPYLKTLSLTLGSTTKFIEDMSANSWRTVLILLGCKCFSYVFISVSVIVLDKLHIYYIANAVFVEENDVKMVSTEVVHNQKSDQRVCFLLLELHIIRDAAQNLQVHSNAISLFQ</sequence>
<keyword evidence="5" id="KW-1185">Reference proteome</keyword>
<gene>
    <name evidence="4" type="ORF">H5410_038279</name>
</gene>
<dbReference type="Proteomes" id="UP000824120">
    <property type="component" value="Chromosome 7"/>
</dbReference>
<reference evidence="4 5" key="1">
    <citation type="submission" date="2020-09" db="EMBL/GenBank/DDBJ databases">
        <title>De no assembly of potato wild relative species, Solanum commersonii.</title>
        <authorList>
            <person name="Cho K."/>
        </authorList>
    </citation>
    <scope>NUCLEOTIDE SEQUENCE [LARGE SCALE GENOMIC DNA]</scope>
    <source>
        <strain evidence="4">LZ3.2</strain>
        <tissue evidence="4">Leaf</tissue>
    </source>
</reference>
<dbReference type="InterPro" id="IPR053772">
    <property type="entry name" value="At1g61320/At1g61330-like"/>
</dbReference>
<dbReference type="InterPro" id="IPR032675">
    <property type="entry name" value="LRR_dom_sf"/>
</dbReference>
<dbReference type="SUPFAM" id="SSF52047">
    <property type="entry name" value="RNI-like"/>
    <property type="match status" value="2"/>
</dbReference>
<dbReference type="Gene3D" id="3.80.10.10">
    <property type="entry name" value="Ribonuclease Inhibitor"/>
    <property type="match status" value="1"/>
</dbReference>